<organism evidence="2 3">
    <name type="scientific">Metschnikowia bicuspidata var. bicuspidata NRRL YB-4993</name>
    <dbReference type="NCBI Taxonomy" id="869754"/>
    <lineage>
        <taxon>Eukaryota</taxon>
        <taxon>Fungi</taxon>
        <taxon>Dikarya</taxon>
        <taxon>Ascomycota</taxon>
        <taxon>Saccharomycotina</taxon>
        <taxon>Pichiomycetes</taxon>
        <taxon>Metschnikowiaceae</taxon>
        <taxon>Metschnikowia</taxon>
    </lineage>
</organism>
<feature type="region of interest" description="Disordered" evidence="1">
    <location>
        <begin position="60"/>
        <end position="105"/>
    </location>
</feature>
<dbReference type="RefSeq" id="XP_018712128.1">
    <property type="nucleotide sequence ID" value="XM_018854823.1"/>
</dbReference>
<proteinExistence type="predicted"/>
<name>A0A1A0HCH7_9ASCO</name>
<accession>A0A1A0HCH7</accession>
<comment type="caution">
    <text evidence="2">The sequence shown here is derived from an EMBL/GenBank/DDBJ whole genome shotgun (WGS) entry which is preliminary data.</text>
</comment>
<evidence type="ECO:0000313" key="2">
    <source>
        <dbReference type="EMBL" id="OBA21618.1"/>
    </source>
</evidence>
<sequence length="105" mass="11624">MSVPEIRKVKIKCLPIPGRVETHSLSKGRPYKIQLIFAASEDMHFISTLIATHKSYQAEKNRAAYPDHPPLPRPFHLSRPALPSPAPSPPALPSRPITSRDPGNT</sequence>
<dbReference type="Proteomes" id="UP000092555">
    <property type="component" value="Unassembled WGS sequence"/>
</dbReference>
<keyword evidence="3" id="KW-1185">Reference proteome</keyword>
<reference evidence="2 3" key="1">
    <citation type="submission" date="2016-05" db="EMBL/GenBank/DDBJ databases">
        <title>Comparative genomics of biotechnologically important yeasts.</title>
        <authorList>
            <consortium name="DOE Joint Genome Institute"/>
            <person name="Riley R."/>
            <person name="Haridas S."/>
            <person name="Wolfe K.H."/>
            <person name="Lopes M.R."/>
            <person name="Hittinger C.T."/>
            <person name="Goker M."/>
            <person name="Salamov A."/>
            <person name="Wisecaver J."/>
            <person name="Long T.M."/>
            <person name="Aerts A.L."/>
            <person name="Barry K."/>
            <person name="Choi C."/>
            <person name="Clum A."/>
            <person name="Coughlan A.Y."/>
            <person name="Deshpande S."/>
            <person name="Douglass A.P."/>
            <person name="Hanson S.J."/>
            <person name="Klenk H.-P."/>
            <person name="LaButti K."/>
            <person name="Lapidus A."/>
            <person name="Lindquist E."/>
            <person name="Lipzen A."/>
            <person name="Meier-kolthoff J.P."/>
            <person name="Ohm R.A."/>
            <person name="Otillar R.P."/>
            <person name="Pangilinan J."/>
            <person name="Peng Y."/>
            <person name="Rokas A."/>
            <person name="Rosa C.A."/>
            <person name="Scheuner C."/>
            <person name="Sibirny A.A."/>
            <person name="Slot J.C."/>
            <person name="Stielow J.B."/>
            <person name="Sun H."/>
            <person name="Kurtzman C.P."/>
            <person name="Blackwell M."/>
            <person name="Grigoriev I.V."/>
            <person name="Jeffries T.W."/>
        </authorList>
    </citation>
    <scope>NUCLEOTIDE SEQUENCE [LARGE SCALE GENOMIC DNA]</scope>
    <source>
        <strain evidence="2 3">NRRL YB-4993</strain>
    </source>
</reference>
<gene>
    <name evidence="2" type="ORF">METBIDRAFT_188857</name>
</gene>
<evidence type="ECO:0000313" key="3">
    <source>
        <dbReference type="Proteomes" id="UP000092555"/>
    </source>
</evidence>
<feature type="compositionally biased region" description="Pro residues" evidence="1">
    <location>
        <begin position="82"/>
        <end position="93"/>
    </location>
</feature>
<dbReference type="AlphaFoldDB" id="A0A1A0HCH7"/>
<dbReference type="EMBL" id="LXTC01000003">
    <property type="protein sequence ID" value="OBA21618.1"/>
    <property type="molecule type" value="Genomic_DNA"/>
</dbReference>
<evidence type="ECO:0000256" key="1">
    <source>
        <dbReference type="SAM" id="MobiDB-lite"/>
    </source>
</evidence>
<protein>
    <submittedName>
        <fullName evidence="2">Uncharacterized protein</fullName>
    </submittedName>
</protein>
<dbReference type="GeneID" id="30027799"/>